<evidence type="ECO:0000256" key="2">
    <source>
        <dbReference type="ARBA" id="ARBA00022741"/>
    </source>
</evidence>
<evidence type="ECO:0000256" key="1">
    <source>
        <dbReference type="ARBA" id="ARBA00008535"/>
    </source>
</evidence>
<keyword evidence="2" id="KW-0547">Nucleotide-binding</keyword>
<accession>A0ABM0M1T8</accession>
<dbReference type="PROSITE" id="PS51720">
    <property type="entry name" value="G_AIG1"/>
    <property type="match status" value="1"/>
</dbReference>
<gene>
    <name evidence="6" type="primary">LOC102802610</name>
</gene>
<dbReference type="Gene3D" id="3.40.50.300">
    <property type="entry name" value="P-loop containing nucleotide triphosphate hydrolases"/>
    <property type="match status" value="1"/>
</dbReference>
<dbReference type="PANTHER" id="PTHR10903:SF184">
    <property type="entry name" value="GTP-BINDING PROTEIN A"/>
    <property type="match status" value="1"/>
</dbReference>
<dbReference type="Pfam" id="PF04548">
    <property type="entry name" value="AIG1"/>
    <property type="match status" value="1"/>
</dbReference>
<name>A0ABM0M1T8_SACKO</name>
<protein>
    <submittedName>
        <fullName evidence="6">Protein AIG1-like</fullName>
    </submittedName>
</protein>
<dbReference type="InterPro" id="IPR045058">
    <property type="entry name" value="GIMA/IAN/Toc"/>
</dbReference>
<dbReference type="PANTHER" id="PTHR10903">
    <property type="entry name" value="GTPASE, IMAP FAMILY MEMBER-RELATED"/>
    <property type="match status" value="1"/>
</dbReference>
<dbReference type="Proteomes" id="UP000694865">
    <property type="component" value="Unplaced"/>
</dbReference>
<feature type="domain" description="AIG1-type G" evidence="4">
    <location>
        <begin position="24"/>
        <end position="235"/>
    </location>
</feature>
<evidence type="ECO:0000259" key="4">
    <source>
        <dbReference type="PROSITE" id="PS51720"/>
    </source>
</evidence>
<evidence type="ECO:0000256" key="3">
    <source>
        <dbReference type="ARBA" id="ARBA00023134"/>
    </source>
</evidence>
<dbReference type="RefSeq" id="XP_006813979.1">
    <property type="nucleotide sequence ID" value="XM_006813916.1"/>
</dbReference>
<keyword evidence="3" id="KW-0342">GTP-binding</keyword>
<dbReference type="SUPFAM" id="SSF52540">
    <property type="entry name" value="P-loop containing nucleoside triphosphate hydrolases"/>
    <property type="match status" value="1"/>
</dbReference>
<dbReference type="InterPro" id="IPR006703">
    <property type="entry name" value="G_AIG1"/>
</dbReference>
<keyword evidence="5" id="KW-1185">Reference proteome</keyword>
<dbReference type="GeneID" id="102802610"/>
<sequence length="275" mass="31089">MDFYMKKSRLSIFSIQRDATIPHGNQVNLVLVGITGSGKSATGNSLLGRKAFQSKLSQKAVTERVQWNRRVADRETLIIDTPGLFDNRSKFLHEHTLYEICKCIDIAKSQTGQGIHAILLTINSNSRITKESEQAIEILHRLFGSTFTNFLIIVFTRGDVLEKDKLTLEQFLCSVPSCFKTLLKECNNRCIVFNNRTKNGQTNQRQFSKLLNIIDDMTEVNGNQTLLEDISGNVEIIIKEIGNDNHNILYTGLTEDILDSLEEANKYSICRDTSP</sequence>
<comment type="similarity">
    <text evidence="1">Belongs to the TRAFAC class TrmE-Era-EngA-EngB-Septin-like GTPase superfamily. AIG1/Toc34/Toc159-like paraseptin GTPase family. IAN subfamily.</text>
</comment>
<organism evidence="5 6">
    <name type="scientific">Saccoglossus kowalevskii</name>
    <name type="common">Acorn worm</name>
    <dbReference type="NCBI Taxonomy" id="10224"/>
    <lineage>
        <taxon>Eukaryota</taxon>
        <taxon>Metazoa</taxon>
        <taxon>Hemichordata</taxon>
        <taxon>Enteropneusta</taxon>
        <taxon>Harrimaniidae</taxon>
        <taxon>Saccoglossus</taxon>
    </lineage>
</organism>
<evidence type="ECO:0000313" key="5">
    <source>
        <dbReference type="Proteomes" id="UP000694865"/>
    </source>
</evidence>
<reference evidence="6" key="1">
    <citation type="submission" date="2025-08" db="UniProtKB">
        <authorList>
            <consortium name="RefSeq"/>
        </authorList>
    </citation>
    <scope>IDENTIFICATION</scope>
    <source>
        <tissue evidence="6">Testes</tissue>
    </source>
</reference>
<proteinExistence type="inferred from homology"/>
<evidence type="ECO:0000313" key="6">
    <source>
        <dbReference type="RefSeq" id="XP_006813979.1"/>
    </source>
</evidence>
<dbReference type="InterPro" id="IPR027417">
    <property type="entry name" value="P-loop_NTPase"/>
</dbReference>